<gene>
    <name evidence="2" type="ORF">A2V92_03750</name>
</gene>
<accession>A0A1F6THG7</accession>
<name>A0A1F6THG7_9PROT</name>
<evidence type="ECO:0000313" key="3">
    <source>
        <dbReference type="Proteomes" id="UP000179344"/>
    </source>
</evidence>
<feature type="region of interest" description="Disordered" evidence="1">
    <location>
        <begin position="1"/>
        <end position="26"/>
    </location>
</feature>
<feature type="compositionally biased region" description="Basic and acidic residues" evidence="1">
    <location>
        <begin position="13"/>
        <end position="26"/>
    </location>
</feature>
<reference evidence="2 3" key="1">
    <citation type="journal article" date="2016" name="Nat. Commun.">
        <title>Thousands of microbial genomes shed light on interconnected biogeochemical processes in an aquifer system.</title>
        <authorList>
            <person name="Anantharaman K."/>
            <person name="Brown C.T."/>
            <person name="Hug L.A."/>
            <person name="Sharon I."/>
            <person name="Castelle C.J."/>
            <person name="Probst A.J."/>
            <person name="Thomas B.C."/>
            <person name="Singh A."/>
            <person name="Wilkins M.J."/>
            <person name="Karaoz U."/>
            <person name="Brodie E.L."/>
            <person name="Williams K.H."/>
            <person name="Hubbard S.S."/>
            <person name="Banfield J.F."/>
        </authorList>
    </citation>
    <scope>NUCLEOTIDE SEQUENCE [LARGE SCALE GENOMIC DNA]</scope>
</reference>
<evidence type="ECO:0000256" key="1">
    <source>
        <dbReference type="SAM" id="MobiDB-lite"/>
    </source>
</evidence>
<feature type="region of interest" description="Disordered" evidence="1">
    <location>
        <begin position="86"/>
        <end position="112"/>
    </location>
</feature>
<dbReference type="AlphaFoldDB" id="A0A1F6THG7"/>
<organism evidence="2 3">
    <name type="scientific">Candidatus Muproteobacteria bacterium RBG_16_65_31</name>
    <dbReference type="NCBI Taxonomy" id="1817759"/>
    <lineage>
        <taxon>Bacteria</taxon>
        <taxon>Pseudomonadati</taxon>
        <taxon>Pseudomonadota</taxon>
        <taxon>Candidatus Muproteobacteria</taxon>
    </lineage>
</organism>
<feature type="compositionally biased region" description="Basic and acidic residues" evidence="1">
    <location>
        <begin position="97"/>
        <end position="112"/>
    </location>
</feature>
<dbReference type="EMBL" id="MFST01000045">
    <property type="protein sequence ID" value="OGI44528.1"/>
    <property type="molecule type" value="Genomic_DNA"/>
</dbReference>
<dbReference type="Proteomes" id="UP000179344">
    <property type="component" value="Unassembled WGS sequence"/>
</dbReference>
<proteinExistence type="predicted"/>
<comment type="caution">
    <text evidence="2">The sequence shown here is derived from an EMBL/GenBank/DDBJ whole genome shotgun (WGS) entry which is preliminary data.</text>
</comment>
<evidence type="ECO:0000313" key="2">
    <source>
        <dbReference type="EMBL" id="OGI44528.1"/>
    </source>
</evidence>
<protein>
    <submittedName>
        <fullName evidence="2">Uncharacterized protein</fullName>
    </submittedName>
</protein>
<sequence length="154" mass="16457">MLAEGRNGANAEGIEKGRTEGIAKGAEAERARIRGVLDHRMAGHEELIDRLAFDGTTSPDAAAAQVLKAEKAARVTTLGNLLEDGKVPARVKPSSSIEDRGAESDSHLSVEDRCKAKWDKDSKVRGEFIDLASYTAFEKAQAAGQIRILGKKSA</sequence>